<dbReference type="EMBL" id="CM047746">
    <property type="protein sequence ID" value="KAJ0021089.1"/>
    <property type="molecule type" value="Genomic_DNA"/>
</dbReference>
<dbReference type="Proteomes" id="UP001163603">
    <property type="component" value="Chromosome 11"/>
</dbReference>
<reference evidence="2" key="1">
    <citation type="journal article" date="2023" name="G3 (Bethesda)">
        <title>Genome assembly and association tests identify interacting loci associated with vigor, precocity, and sex in interspecific pistachio rootstocks.</title>
        <authorList>
            <person name="Palmer W."/>
            <person name="Jacygrad E."/>
            <person name="Sagayaradj S."/>
            <person name="Cavanaugh K."/>
            <person name="Han R."/>
            <person name="Bertier L."/>
            <person name="Beede B."/>
            <person name="Kafkas S."/>
            <person name="Golino D."/>
            <person name="Preece J."/>
            <person name="Michelmore R."/>
        </authorList>
    </citation>
    <scope>NUCLEOTIDE SEQUENCE [LARGE SCALE GENOMIC DNA]</scope>
</reference>
<comment type="caution">
    <text evidence="1">The sequence shown here is derived from an EMBL/GenBank/DDBJ whole genome shotgun (WGS) entry which is preliminary data.</text>
</comment>
<evidence type="ECO:0000313" key="1">
    <source>
        <dbReference type="EMBL" id="KAJ0021089.1"/>
    </source>
</evidence>
<protein>
    <submittedName>
        <fullName evidence="1">Uncharacterized protein</fullName>
    </submittedName>
</protein>
<gene>
    <name evidence="1" type="ORF">Pint_30864</name>
</gene>
<proteinExistence type="predicted"/>
<accession>A0ACC0XRD5</accession>
<organism evidence="1 2">
    <name type="scientific">Pistacia integerrima</name>
    <dbReference type="NCBI Taxonomy" id="434235"/>
    <lineage>
        <taxon>Eukaryota</taxon>
        <taxon>Viridiplantae</taxon>
        <taxon>Streptophyta</taxon>
        <taxon>Embryophyta</taxon>
        <taxon>Tracheophyta</taxon>
        <taxon>Spermatophyta</taxon>
        <taxon>Magnoliopsida</taxon>
        <taxon>eudicotyledons</taxon>
        <taxon>Gunneridae</taxon>
        <taxon>Pentapetalae</taxon>
        <taxon>rosids</taxon>
        <taxon>malvids</taxon>
        <taxon>Sapindales</taxon>
        <taxon>Anacardiaceae</taxon>
        <taxon>Pistacia</taxon>
    </lineage>
</organism>
<keyword evidence="2" id="KW-1185">Reference proteome</keyword>
<name>A0ACC0XRD5_9ROSI</name>
<evidence type="ECO:0000313" key="2">
    <source>
        <dbReference type="Proteomes" id="UP001163603"/>
    </source>
</evidence>
<sequence length="463" mass="51409">MASKFSQSFKVTRQAPELIVPAELTPKEVKKLSDIDDQEGFRFQVPVIFLYRNNHPSPAMEGRDPVKVIREALSKALVFYYPLAGRLREGENRKLLVDCNGEGVLFIEADANFSLDELGDEIHPPFPCLDELLYNVPGSDGILGCPLLLIQVTRLLCGGFILALRLNHTMCDAYGLVQFLNAMEEMAQGKPTPSVTPVWQRHLLNARNPPRITHIHHEYEQLDDSNDTLHTTNPNDLDHKSFFFGPEEISSLRKHLPPRLKNSSTFEITIACLWTCRTAALQLDHNQTVRFSCITSVRNQGSGIPLPQGYYGNAFGYPAACAKAGSLCGSGLGYAVELVKRAKAQMSGEYLRSVADLMVMKGRPRYTNVENFIASNLANSGLAEVDFGWGKPVYGGTAGAMSLISFCMKFQRMDGKNGILIPISLPKSSMVRFQKEVKKMIAQGASMEDLSEMKQSEKLLCKL</sequence>